<proteinExistence type="predicted"/>
<keyword evidence="1" id="KW-0812">Transmembrane</keyword>
<sequence length="68" mass="7971">MFSLQILNNLHFKMFHGNFKVSIQSVKRLCPLLVLTFMSQVYNILAFLKKRYINNKSIISSSVSKMMK</sequence>
<name>A0A0K2T1H5_LEPSM</name>
<evidence type="ECO:0000313" key="2">
    <source>
        <dbReference type="EMBL" id="CDW19432.1"/>
    </source>
</evidence>
<dbReference type="EMBL" id="HACA01002071">
    <property type="protein sequence ID" value="CDW19432.1"/>
    <property type="molecule type" value="Transcribed_RNA"/>
</dbReference>
<dbReference type="AlphaFoldDB" id="A0A0K2T1H5"/>
<feature type="transmembrane region" description="Helical" evidence="1">
    <location>
        <begin position="29"/>
        <end position="48"/>
    </location>
</feature>
<accession>A0A0K2T1H5</accession>
<keyword evidence="1" id="KW-0472">Membrane</keyword>
<reference evidence="2" key="1">
    <citation type="submission" date="2014-05" db="EMBL/GenBank/DDBJ databases">
        <authorList>
            <person name="Chronopoulou M."/>
        </authorList>
    </citation>
    <scope>NUCLEOTIDE SEQUENCE</scope>
    <source>
        <tissue evidence="2">Whole organism</tissue>
    </source>
</reference>
<evidence type="ECO:0000256" key="1">
    <source>
        <dbReference type="SAM" id="Phobius"/>
    </source>
</evidence>
<protein>
    <submittedName>
        <fullName evidence="2">Uncharacterized protein</fullName>
    </submittedName>
</protein>
<keyword evidence="1" id="KW-1133">Transmembrane helix</keyword>
<organism evidence="2">
    <name type="scientific">Lepeophtheirus salmonis</name>
    <name type="common">Salmon louse</name>
    <name type="synonym">Caligus salmonis</name>
    <dbReference type="NCBI Taxonomy" id="72036"/>
    <lineage>
        <taxon>Eukaryota</taxon>
        <taxon>Metazoa</taxon>
        <taxon>Ecdysozoa</taxon>
        <taxon>Arthropoda</taxon>
        <taxon>Crustacea</taxon>
        <taxon>Multicrustacea</taxon>
        <taxon>Hexanauplia</taxon>
        <taxon>Copepoda</taxon>
        <taxon>Siphonostomatoida</taxon>
        <taxon>Caligidae</taxon>
        <taxon>Lepeophtheirus</taxon>
    </lineage>
</organism>